<gene>
    <name evidence="2" type="ORF">VP1G_07772</name>
</gene>
<dbReference type="EMBL" id="KN714754">
    <property type="protein sequence ID" value="KUI60574.1"/>
    <property type="molecule type" value="Genomic_DNA"/>
</dbReference>
<dbReference type="AlphaFoldDB" id="A0A194V9L5"/>
<reference evidence="3" key="1">
    <citation type="submission" date="2014-12" db="EMBL/GenBank/DDBJ databases">
        <title>Genome Sequence of Valsa Canker Pathogens Uncovers a Specific Adaption of Colonization on Woody Bark.</title>
        <authorList>
            <person name="Yin Z."/>
            <person name="Liu H."/>
            <person name="Gao X."/>
            <person name="Li Z."/>
            <person name="Song N."/>
            <person name="Ke X."/>
            <person name="Dai Q."/>
            <person name="Wu Y."/>
            <person name="Sun Y."/>
            <person name="Xu J.-R."/>
            <person name="Kang Z.K."/>
            <person name="Wang L."/>
            <person name="Huang L."/>
        </authorList>
    </citation>
    <scope>NUCLEOTIDE SEQUENCE [LARGE SCALE GENOMIC DNA]</scope>
    <source>
        <strain evidence="3">SXYL134</strain>
    </source>
</reference>
<dbReference type="STRING" id="694573.A0A194V9L5"/>
<dbReference type="Proteomes" id="UP000078576">
    <property type="component" value="Unassembled WGS sequence"/>
</dbReference>
<name>A0A194V9L5_CYTMA</name>
<dbReference type="OrthoDB" id="5959761at2759"/>
<sequence>MPTIHIKNTSSHAQTFEVHGFPNNPPTITVQPHGGTSTVHSTDGRMVSGAIIAVHDGHEGEQAEVTFNGYPDGKNQYYDISYIVGGGGNLTIEQVGAPSTRKGDATFMQDCTEAWHKLAEGKKKGLQRFVHLDGKGRVARIDAPKGDKGLEDWVRTFAHGVYVGVGAWKDSKGNQEDNEQSKATPGGNKDLLVVYSDNNDS</sequence>
<evidence type="ECO:0000313" key="2">
    <source>
        <dbReference type="EMBL" id="KUI60574.1"/>
    </source>
</evidence>
<proteinExistence type="predicted"/>
<evidence type="ECO:0000313" key="3">
    <source>
        <dbReference type="Proteomes" id="UP000078576"/>
    </source>
</evidence>
<accession>A0A194V9L5</accession>
<evidence type="ECO:0000256" key="1">
    <source>
        <dbReference type="SAM" id="MobiDB-lite"/>
    </source>
</evidence>
<keyword evidence="3" id="KW-1185">Reference proteome</keyword>
<protein>
    <submittedName>
        <fullName evidence="2">Uncharacterized protein</fullName>
    </submittedName>
</protein>
<feature type="region of interest" description="Disordered" evidence="1">
    <location>
        <begin position="168"/>
        <end position="201"/>
    </location>
</feature>
<organism evidence="2 3">
    <name type="scientific">Cytospora mali</name>
    <name type="common">Apple Valsa canker fungus</name>
    <name type="synonym">Valsa mali</name>
    <dbReference type="NCBI Taxonomy" id="578113"/>
    <lineage>
        <taxon>Eukaryota</taxon>
        <taxon>Fungi</taxon>
        <taxon>Dikarya</taxon>
        <taxon>Ascomycota</taxon>
        <taxon>Pezizomycotina</taxon>
        <taxon>Sordariomycetes</taxon>
        <taxon>Sordariomycetidae</taxon>
        <taxon>Diaporthales</taxon>
        <taxon>Cytosporaceae</taxon>
        <taxon>Cytospora</taxon>
    </lineage>
</organism>